<dbReference type="GO" id="GO:0005768">
    <property type="term" value="C:endosome"/>
    <property type="evidence" value="ECO:0007669"/>
    <property type="project" value="TreeGrafter"/>
</dbReference>
<feature type="region of interest" description="Disordered" evidence="1">
    <location>
        <begin position="84"/>
        <end position="131"/>
    </location>
</feature>
<feature type="compositionally biased region" description="Polar residues" evidence="1">
    <location>
        <begin position="779"/>
        <end position="788"/>
    </location>
</feature>
<evidence type="ECO:0000259" key="3">
    <source>
        <dbReference type="Pfam" id="PF04841"/>
    </source>
</evidence>
<dbReference type="Pfam" id="PF04841">
    <property type="entry name" value="Vps16_N"/>
    <property type="match status" value="1"/>
</dbReference>
<dbReference type="OrthoDB" id="1792at2759"/>
<dbReference type="GO" id="GO:0042144">
    <property type="term" value="P:vacuole fusion, non-autophagic"/>
    <property type="evidence" value="ECO:0007669"/>
    <property type="project" value="TreeGrafter"/>
</dbReference>
<feature type="signal peptide" evidence="2">
    <location>
        <begin position="1"/>
        <end position="17"/>
    </location>
</feature>
<feature type="domain" description="Vps16 N-terminal" evidence="3">
    <location>
        <begin position="129"/>
        <end position="403"/>
    </location>
</feature>
<comment type="caution">
    <text evidence="4">The sequence shown here is derived from an EMBL/GenBank/DDBJ whole genome shotgun (WGS) entry which is preliminary data.</text>
</comment>
<dbReference type="GeneID" id="94845551"/>
<evidence type="ECO:0000256" key="1">
    <source>
        <dbReference type="SAM" id="MobiDB-lite"/>
    </source>
</evidence>
<accession>A0A1J4JF97</accession>
<dbReference type="Proteomes" id="UP000179807">
    <property type="component" value="Unassembled WGS sequence"/>
</dbReference>
<keyword evidence="2" id="KW-0732">Signal</keyword>
<evidence type="ECO:0000313" key="4">
    <source>
        <dbReference type="EMBL" id="OHS97345.1"/>
    </source>
</evidence>
<feature type="compositionally biased region" description="Polar residues" evidence="1">
    <location>
        <begin position="84"/>
        <end position="103"/>
    </location>
</feature>
<dbReference type="GO" id="GO:0006886">
    <property type="term" value="P:intracellular protein transport"/>
    <property type="evidence" value="ECO:0007669"/>
    <property type="project" value="InterPro"/>
</dbReference>
<sequence length="946" mass="108420">MLTNFTLLVFTPVGVLTLFSVFDRENPNKISPESKPKIVHLVEYSLAIITTHESFLYIPDIRCPTWHSFILSYYRSIHQNDANLQNSNDTKNHQNANNNSTPELKTKNKSKQDSHQKSMKNIKENSQNNQKTTIYTNNENEYEISPSVFHSHDFSFIPICDSKYPFLFCTTENGELLIIHGKNVRKLSDKDYIILTSCVSEDFKNVALLAKSSVNDEFFVIFTDRVLSQFSIVPLSKHKEISSHFLSKVASLNFSDVCWCGNNSLLISYSEHVLFVHNLASIKIIKNVDSPFVIIPEIDGARIISGNGNNEGGHNIFISTVPDEMINLFITKKSRTYLICSKYLEWTKGKFIEGKSMIDLDRHNLDLRKNTEEIIKCTSFVTEKYFQQIFLGAAWFGMSFLDSLHRLPSEENKKILNAPLEIRLLHFLRDKDDAFTDDIFNIPESATITPDTKTGNTAQKKLGNNTPSVVVSNDEIKKYATNIRKLMLITREEMNHLSGDVLILRLCNRGDYISAFIMAKAMKHEETMIYNHCALASIYQQLRTFSGDEKSAIKTIDECVKGLINLDYAHLAISAFIFGENSINRILCQELLRREKILSRKIKPLLLLGNLKEAIKIAVDDGDQNLINQVIKYAIDHNESSLVSSLYDNALIPQPTPNEDQLALLLFRIRDMKIDAVLSYLFGTFKQGILPNPLVIKELKMKLILLKQIHFRSSLIKYKRLTKLIESKDYKKELERIHAKNLEKKPLSKRNIFPLNLNLNLNSLSKPKDGDLLFKTKSDNNQLKSNSQVKHHQKHTETNNETQNQNISRRKSSTSDKSMQSEQISKSHRKFKKPYTIKSAIENALSEGNIEFADAVAERVELSKSRYTWLKLNYYLRNKAPDETLLKLKDEIKLIDGLWAVRRCVLLRRLNVAAAFSESILDPKERIMAQNEIHITIAQTSEIPSK</sequence>
<feature type="region of interest" description="Disordered" evidence="1">
    <location>
        <begin position="775"/>
        <end position="830"/>
    </location>
</feature>
<dbReference type="GO" id="GO:0003779">
    <property type="term" value="F:actin binding"/>
    <property type="evidence" value="ECO:0007669"/>
    <property type="project" value="TreeGrafter"/>
</dbReference>
<evidence type="ECO:0000313" key="5">
    <source>
        <dbReference type="Proteomes" id="UP000179807"/>
    </source>
</evidence>
<dbReference type="GO" id="GO:0005765">
    <property type="term" value="C:lysosomal membrane"/>
    <property type="evidence" value="ECO:0007669"/>
    <property type="project" value="TreeGrafter"/>
</dbReference>
<dbReference type="InterPro" id="IPR016534">
    <property type="entry name" value="VPS16"/>
</dbReference>
<keyword evidence="5" id="KW-1185">Reference proteome</keyword>
<proteinExistence type="predicted"/>
<feature type="compositionally biased region" description="Polar residues" evidence="1">
    <location>
        <begin position="815"/>
        <end position="824"/>
    </location>
</feature>
<dbReference type="InterPro" id="IPR006926">
    <property type="entry name" value="Vps16_N"/>
</dbReference>
<protein>
    <recommendedName>
        <fullName evidence="3">Vps16 N-terminal domain-containing protein</fullName>
    </recommendedName>
</protein>
<dbReference type="VEuPathDB" id="TrichDB:TRFO_36466"/>
<organism evidence="4 5">
    <name type="scientific">Tritrichomonas foetus</name>
    <dbReference type="NCBI Taxonomy" id="1144522"/>
    <lineage>
        <taxon>Eukaryota</taxon>
        <taxon>Metamonada</taxon>
        <taxon>Parabasalia</taxon>
        <taxon>Tritrichomonadida</taxon>
        <taxon>Tritrichomonadidae</taxon>
        <taxon>Tritrichomonas</taxon>
    </lineage>
</organism>
<dbReference type="GO" id="GO:0016197">
    <property type="term" value="P:endosomal transport"/>
    <property type="evidence" value="ECO:0007669"/>
    <property type="project" value="TreeGrafter"/>
</dbReference>
<dbReference type="PANTHER" id="PTHR12811:SF0">
    <property type="entry name" value="VACUOLAR PROTEIN SORTING-ASSOCIATED PROTEIN 16 HOMOLOG"/>
    <property type="match status" value="1"/>
</dbReference>
<reference evidence="4" key="1">
    <citation type="submission" date="2016-10" db="EMBL/GenBank/DDBJ databases">
        <authorList>
            <person name="Benchimol M."/>
            <person name="Almeida L.G."/>
            <person name="Vasconcelos A.T."/>
            <person name="Perreira-Neves A."/>
            <person name="Rosa I.A."/>
            <person name="Tasca T."/>
            <person name="Bogo M.R."/>
            <person name="de Souza W."/>
        </authorList>
    </citation>
    <scope>NUCLEOTIDE SEQUENCE [LARGE SCALE GENOMIC DNA]</scope>
    <source>
        <strain evidence="4">K</strain>
    </source>
</reference>
<gene>
    <name evidence="4" type="ORF">TRFO_36466</name>
</gene>
<dbReference type="RefSeq" id="XP_068350482.1">
    <property type="nucleotide sequence ID" value="XM_068510847.1"/>
</dbReference>
<name>A0A1J4JF97_9EUKA</name>
<dbReference type="AlphaFoldDB" id="A0A1J4JF97"/>
<evidence type="ECO:0000256" key="2">
    <source>
        <dbReference type="SAM" id="SignalP"/>
    </source>
</evidence>
<dbReference type="GO" id="GO:0030897">
    <property type="term" value="C:HOPS complex"/>
    <property type="evidence" value="ECO:0007669"/>
    <property type="project" value="TreeGrafter"/>
</dbReference>
<dbReference type="EMBL" id="MLAK01001122">
    <property type="protein sequence ID" value="OHS97345.1"/>
    <property type="molecule type" value="Genomic_DNA"/>
</dbReference>
<dbReference type="PANTHER" id="PTHR12811">
    <property type="entry name" value="VACUOLAR PROTEIN SORTING VPS16"/>
    <property type="match status" value="1"/>
</dbReference>
<feature type="chain" id="PRO_5012746384" description="Vps16 N-terminal domain-containing protein" evidence="2">
    <location>
        <begin position="18"/>
        <end position="946"/>
    </location>
</feature>
<feature type="compositionally biased region" description="Basic and acidic residues" evidence="1">
    <location>
        <begin position="104"/>
        <end position="116"/>
    </location>
</feature>